<dbReference type="InterPro" id="IPR051258">
    <property type="entry name" value="Diverse_Substrate_Transporter"/>
</dbReference>
<evidence type="ECO:0000256" key="3">
    <source>
        <dbReference type="ARBA" id="ARBA00022475"/>
    </source>
</evidence>
<evidence type="ECO:0000256" key="1">
    <source>
        <dbReference type="ARBA" id="ARBA00004651"/>
    </source>
</evidence>
<feature type="transmembrane region" description="Helical" evidence="7">
    <location>
        <begin position="66"/>
        <end position="86"/>
    </location>
</feature>
<dbReference type="PANTHER" id="PTHR42920">
    <property type="entry name" value="OS03G0707200 PROTEIN-RELATED"/>
    <property type="match status" value="1"/>
</dbReference>
<gene>
    <name evidence="9" type="ORF">GC102_31965</name>
</gene>
<dbReference type="Proteomes" id="UP000658690">
    <property type="component" value="Unassembled WGS sequence"/>
</dbReference>
<feature type="transmembrane region" description="Helical" evidence="7">
    <location>
        <begin position="243"/>
        <end position="266"/>
    </location>
</feature>
<keyword evidence="4 7" id="KW-0812">Transmembrane</keyword>
<dbReference type="InterPro" id="IPR000620">
    <property type="entry name" value="EamA_dom"/>
</dbReference>
<reference evidence="9 10" key="1">
    <citation type="submission" date="2019-10" db="EMBL/GenBank/DDBJ databases">
        <title>Description of Paenibacillus choica sp. nov.</title>
        <authorList>
            <person name="Carlier A."/>
            <person name="Qi S."/>
        </authorList>
    </citation>
    <scope>NUCLEOTIDE SEQUENCE [LARGE SCALE GENOMIC DNA]</scope>
    <source>
        <strain evidence="9 10">LMG 31460</strain>
    </source>
</reference>
<sequence>MTKSGATCNVGSSTFPVLIRNAHRQELYFNMGRWLAMVLVIIGASSYGLLSSFIKMAYDQGFTEGQITPAQMTMGTLFVWMLILFHKKSWVNPFKGPWIKLGLIGIFGLALTTVFFNIALKELNASLSIILLFQFTWMTIAMDCVVKRRLPRKAESIAIVLILVGTLLAVNVFETNWEQFSLLGILYGLLSALTYSIFLFFTGQVVSTLPPLMNSAIMLTAAMPVMYILYPPTVFAHENGSTLLLWGLLLGFLGQVVPTVSFNIGIPRIGSTLAAMLGSVELPVAVIAAYLLIGEPVNGLQWLGMGLIIGGIIISENKS</sequence>
<feature type="transmembrane region" description="Helical" evidence="7">
    <location>
        <begin position="157"/>
        <end position="173"/>
    </location>
</feature>
<dbReference type="SUPFAM" id="SSF103481">
    <property type="entry name" value="Multidrug resistance efflux transporter EmrE"/>
    <property type="match status" value="2"/>
</dbReference>
<organism evidence="9 10">
    <name type="scientific">Paenibacillus germinis</name>
    <dbReference type="NCBI Taxonomy" id="2654979"/>
    <lineage>
        <taxon>Bacteria</taxon>
        <taxon>Bacillati</taxon>
        <taxon>Bacillota</taxon>
        <taxon>Bacilli</taxon>
        <taxon>Bacillales</taxon>
        <taxon>Paenibacillaceae</taxon>
        <taxon>Paenibacillus</taxon>
    </lineage>
</organism>
<evidence type="ECO:0000256" key="6">
    <source>
        <dbReference type="ARBA" id="ARBA00023136"/>
    </source>
</evidence>
<keyword evidence="10" id="KW-1185">Reference proteome</keyword>
<feature type="transmembrane region" description="Helical" evidence="7">
    <location>
        <begin position="299"/>
        <end position="315"/>
    </location>
</feature>
<dbReference type="Pfam" id="PF00892">
    <property type="entry name" value="EamA"/>
    <property type="match status" value="2"/>
</dbReference>
<keyword evidence="3" id="KW-1003">Cell membrane</keyword>
<accession>A0ABX1ZEB5</accession>
<feature type="transmembrane region" description="Helical" evidence="7">
    <location>
        <begin position="98"/>
        <end position="119"/>
    </location>
</feature>
<keyword evidence="5 7" id="KW-1133">Transmembrane helix</keyword>
<protein>
    <submittedName>
        <fullName evidence="9">EamA family transporter</fullName>
    </submittedName>
</protein>
<name>A0ABX1ZEB5_9BACL</name>
<feature type="transmembrane region" description="Helical" evidence="7">
    <location>
        <begin position="273"/>
        <end position="293"/>
    </location>
</feature>
<feature type="domain" description="EamA" evidence="8">
    <location>
        <begin position="35"/>
        <end position="169"/>
    </location>
</feature>
<comment type="subcellular location">
    <subcellularLocation>
        <location evidence="1">Cell membrane</location>
        <topology evidence="1">Multi-pass membrane protein</topology>
    </subcellularLocation>
</comment>
<dbReference type="PANTHER" id="PTHR42920:SF5">
    <property type="entry name" value="EAMA DOMAIN-CONTAINING PROTEIN"/>
    <property type="match status" value="1"/>
</dbReference>
<evidence type="ECO:0000259" key="8">
    <source>
        <dbReference type="Pfam" id="PF00892"/>
    </source>
</evidence>
<evidence type="ECO:0000256" key="2">
    <source>
        <dbReference type="ARBA" id="ARBA00007362"/>
    </source>
</evidence>
<feature type="transmembrane region" description="Helical" evidence="7">
    <location>
        <begin position="179"/>
        <end position="200"/>
    </location>
</feature>
<evidence type="ECO:0000313" key="10">
    <source>
        <dbReference type="Proteomes" id="UP000658690"/>
    </source>
</evidence>
<comment type="similarity">
    <text evidence="2">Belongs to the EamA transporter family.</text>
</comment>
<feature type="transmembrane region" description="Helical" evidence="7">
    <location>
        <begin position="125"/>
        <end position="145"/>
    </location>
</feature>
<comment type="caution">
    <text evidence="9">The sequence shown here is derived from an EMBL/GenBank/DDBJ whole genome shotgun (WGS) entry which is preliminary data.</text>
</comment>
<evidence type="ECO:0000256" key="7">
    <source>
        <dbReference type="SAM" id="Phobius"/>
    </source>
</evidence>
<keyword evidence="6 7" id="KW-0472">Membrane</keyword>
<evidence type="ECO:0000313" key="9">
    <source>
        <dbReference type="EMBL" id="NOU90323.1"/>
    </source>
</evidence>
<feature type="transmembrane region" description="Helical" evidence="7">
    <location>
        <begin position="34"/>
        <end position="54"/>
    </location>
</feature>
<feature type="domain" description="EamA" evidence="8">
    <location>
        <begin position="183"/>
        <end position="314"/>
    </location>
</feature>
<dbReference type="InterPro" id="IPR037185">
    <property type="entry name" value="EmrE-like"/>
</dbReference>
<dbReference type="EMBL" id="WHOC01000165">
    <property type="protein sequence ID" value="NOU90323.1"/>
    <property type="molecule type" value="Genomic_DNA"/>
</dbReference>
<feature type="transmembrane region" description="Helical" evidence="7">
    <location>
        <begin position="212"/>
        <end position="231"/>
    </location>
</feature>
<proteinExistence type="inferred from homology"/>
<evidence type="ECO:0000256" key="4">
    <source>
        <dbReference type="ARBA" id="ARBA00022692"/>
    </source>
</evidence>
<evidence type="ECO:0000256" key="5">
    <source>
        <dbReference type="ARBA" id="ARBA00022989"/>
    </source>
</evidence>